<gene>
    <name evidence="2" type="ORF">A2Z33_04635</name>
</gene>
<protein>
    <recommendedName>
        <fullName evidence="4">Bacterial Ig-like domain-containing protein</fullName>
    </recommendedName>
</protein>
<keyword evidence="1" id="KW-0812">Transmembrane</keyword>
<evidence type="ECO:0000313" key="2">
    <source>
        <dbReference type="EMBL" id="OGG03748.1"/>
    </source>
</evidence>
<sequence>MYQTRIGRSQERKARQRLYLTLIGSLAAVILLGLFGLKILVSLSVAYDWLRGSENQEAPQEVVLPPTLYPVSEATNSSYLKLTGKAAAGQKVIVYINGLLGDEVSADDAGLFTFDRLRINEGSNEISAKAKDSLGNLSGSSNLLTVNYRKKEPKLELVSPADNASFFGDLVNIDVTGTTDPENSVTVNGRVAVVRQDGSFRLSLRLSDGPNTVSVTATDIAGNTVNIERIVSYVR</sequence>
<dbReference type="AlphaFoldDB" id="A0A1F5YU55"/>
<evidence type="ECO:0000313" key="3">
    <source>
        <dbReference type="Proteomes" id="UP000178448"/>
    </source>
</evidence>
<dbReference type="EMBL" id="MFJD01000006">
    <property type="protein sequence ID" value="OGG03748.1"/>
    <property type="molecule type" value="Genomic_DNA"/>
</dbReference>
<dbReference type="STRING" id="1798374.A2Z33_04635"/>
<dbReference type="NCBIfam" id="NF033510">
    <property type="entry name" value="Ca_tandemer"/>
    <property type="match status" value="1"/>
</dbReference>
<evidence type="ECO:0008006" key="4">
    <source>
        <dbReference type="Google" id="ProtNLM"/>
    </source>
</evidence>
<organism evidence="2 3">
    <name type="scientific">Candidatus Gottesmanbacteria bacterium RBG_16_52_11</name>
    <dbReference type="NCBI Taxonomy" id="1798374"/>
    <lineage>
        <taxon>Bacteria</taxon>
        <taxon>Candidatus Gottesmaniibacteriota</taxon>
    </lineage>
</organism>
<keyword evidence="1" id="KW-1133">Transmembrane helix</keyword>
<dbReference type="Pfam" id="PF09136">
    <property type="entry name" value="Glucodextran_B"/>
    <property type="match status" value="1"/>
</dbReference>
<evidence type="ECO:0000256" key="1">
    <source>
        <dbReference type="SAM" id="Phobius"/>
    </source>
</evidence>
<comment type="caution">
    <text evidence="2">The sequence shown here is derived from an EMBL/GenBank/DDBJ whole genome shotgun (WGS) entry which is preliminary data.</text>
</comment>
<feature type="transmembrane region" description="Helical" evidence="1">
    <location>
        <begin position="20"/>
        <end position="47"/>
    </location>
</feature>
<reference evidence="2 3" key="1">
    <citation type="journal article" date="2016" name="Nat. Commun.">
        <title>Thousands of microbial genomes shed light on interconnected biogeochemical processes in an aquifer system.</title>
        <authorList>
            <person name="Anantharaman K."/>
            <person name="Brown C.T."/>
            <person name="Hug L.A."/>
            <person name="Sharon I."/>
            <person name="Castelle C.J."/>
            <person name="Probst A.J."/>
            <person name="Thomas B.C."/>
            <person name="Singh A."/>
            <person name="Wilkins M.J."/>
            <person name="Karaoz U."/>
            <person name="Brodie E.L."/>
            <person name="Williams K.H."/>
            <person name="Hubbard S.S."/>
            <person name="Banfield J.F."/>
        </authorList>
    </citation>
    <scope>NUCLEOTIDE SEQUENCE [LARGE SCALE GENOMIC DNA]</scope>
</reference>
<dbReference type="Proteomes" id="UP000178448">
    <property type="component" value="Unassembled WGS sequence"/>
</dbReference>
<accession>A0A1F5YU55</accession>
<proteinExistence type="predicted"/>
<keyword evidence="1" id="KW-0472">Membrane</keyword>
<name>A0A1F5YU55_9BACT</name>
<dbReference type="Gene3D" id="2.60.40.10">
    <property type="entry name" value="Immunoglobulins"/>
    <property type="match status" value="2"/>
</dbReference>
<dbReference type="InterPro" id="IPR013783">
    <property type="entry name" value="Ig-like_fold"/>
</dbReference>